<sequence length="51" mass="5820">MSDHDVHDAVEEFLREADDAYGEYEQGYTDADATLRRLETAIEALRTATEE</sequence>
<evidence type="ECO:0000313" key="1">
    <source>
        <dbReference type="EMBL" id="SDW13720.1"/>
    </source>
</evidence>
<dbReference type="AlphaFoldDB" id="A0A1H2R3K2"/>
<proteinExistence type="predicted"/>
<dbReference type="EMBL" id="FNOF01000001">
    <property type="protein sequence ID" value="SDW13720.1"/>
    <property type="molecule type" value="Genomic_DNA"/>
</dbReference>
<protein>
    <submittedName>
        <fullName evidence="1">Uncharacterized protein</fullName>
    </submittedName>
</protein>
<gene>
    <name evidence="1" type="ORF">SAMN05443574_101476</name>
</gene>
<dbReference type="STRING" id="28442.SAMN05443574_101476"/>
<dbReference type="Proteomes" id="UP000182573">
    <property type="component" value="Unassembled WGS sequence"/>
</dbReference>
<evidence type="ECO:0000313" key="2">
    <source>
        <dbReference type="Proteomes" id="UP000182573"/>
    </source>
</evidence>
<organism evidence="1 2">
    <name type="scientific">Haloarcula vallismortis</name>
    <name type="common">Halobacterium vallismortis</name>
    <dbReference type="NCBI Taxonomy" id="28442"/>
    <lineage>
        <taxon>Archaea</taxon>
        <taxon>Methanobacteriati</taxon>
        <taxon>Methanobacteriota</taxon>
        <taxon>Stenosarchaea group</taxon>
        <taxon>Halobacteria</taxon>
        <taxon>Halobacteriales</taxon>
        <taxon>Haloarculaceae</taxon>
        <taxon>Haloarcula</taxon>
    </lineage>
</organism>
<dbReference type="RefSeq" id="WP_004518690.1">
    <property type="nucleotide sequence ID" value="NZ_FNOF01000001.1"/>
</dbReference>
<name>A0A1H2R3K2_HALVA</name>
<reference evidence="1 2" key="1">
    <citation type="submission" date="2016-10" db="EMBL/GenBank/DDBJ databases">
        <authorList>
            <person name="de Groot N.N."/>
        </authorList>
    </citation>
    <scope>NUCLEOTIDE SEQUENCE [LARGE SCALE GENOMIC DNA]</scope>
    <source>
        <strain evidence="1 2">DSM 3756</strain>
    </source>
</reference>
<accession>A0A1H2R3K2</accession>